<organism evidence="1">
    <name type="scientific">uncultured Cytophagales bacterium</name>
    <dbReference type="NCBI Taxonomy" id="158755"/>
    <lineage>
        <taxon>Bacteria</taxon>
        <taxon>Pseudomonadati</taxon>
        <taxon>Bacteroidota</taxon>
        <taxon>Sphingobacteriia</taxon>
        <taxon>Sphingobacteriales</taxon>
        <taxon>environmental samples</taxon>
    </lineage>
</organism>
<sequence>MLFILWGLRCPAGPAPCGEEYFIAHPQRSIQLARIGPGNRLVFEYGCQTEDFRKTIARDVGVRHTLVFEVDPESHAFFLEDEALSQAKAYVSRHCRCRPFAYDHLEGTIEGHRTAAGQWEVTLHVAAVDAQGKEIVRLDSTGLYRSK</sequence>
<dbReference type="AlphaFoldDB" id="A0A6J4HAA4"/>
<accession>A0A6J4HAA4</accession>
<evidence type="ECO:0000313" key="1">
    <source>
        <dbReference type="EMBL" id="CAA9219023.1"/>
    </source>
</evidence>
<reference evidence="1" key="1">
    <citation type="submission" date="2020-02" db="EMBL/GenBank/DDBJ databases">
        <authorList>
            <person name="Meier V. D."/>
        </authorList>
    </citation>
    <scope>NUCLEOTIDE SEQUENCE</scope>
    <source>
        <strain evidence="1">AVDCRST_MAG56</strain>
    </source>
</reference>
<gene>
    <name evidence="1" type="ORF">AVDCRST_MAG56-290</name>
</gene>
<proteinExistence type="predicted"/>
<protein>
    <submittedName>
        <fullName evidence="1">Uncharacterized protein</fullName>
    </submittedName>
</protein>
<dbReference type="EMBL" id="CADCTQ010000030">
    <property type="protein sequence ID" value="CAA9219023.1"/>
    <property type="molecule type" value="Genomic_DNA"/>
</dbReference>
<name>A0A6J4HAA4_9SPHI</name>